<sequence length="78" mass="8937">MVCFVWGICVFWGSFCGVSYEDWVFHFLSFTAFNWAQGGCRCESRHAELLSCLTFLLLFLSHSFMGVLTYLCLLVSTT</sequence>
<protein>
    <submittedName>
        <fullName evidence="2">Uncharacterized protein</fullName>
    </submittedName>
</protein>
<organism evidence="2">
    <name type="scientific">Ixodes ricinus</name>
    <name type="common">Common tick</name>
    <name type="synonym">Acarus ricinus</name>
    <dbReference type="NCBI Taxonomy" id="34613"/>
    <lineage>
        <taxon>Eukaryota</taxon>
        <taxon>Metazoa</taxon>
        <taxon>Ecdysozoa</taxon>
        <taxon>Arthropoda</taxon>
        <taxon>Chelicerata</taxon>
        <taxon>Arachnida</taxon>
        <taxon>Acari</taxon>
        <taxon>Parasitiformes</taxon>
        <taxon>Ixodida</taxon>
        <taxon>Ixodoidea</taxon>
        <taxon>Ixodidae</taxon>
        <taxon>Ixodinae</taxon>
        <taxon>Ixodes</taxon>
    </lineage>
</organism>
<accession>A0A6B0U636</accession>
<evidence type="ECO:0000256" key="1">
    <source>
        <dbReference type="SAM" id="Phobius"/>
    </source>
</evidence>
<keyword evidence="1" id="KW-1133">Transmembrane helix</keyword>
<reference evidence="2" key="1">
    <citation type="submission" date="2019-12" db="EMBL/GenBank/DDBJ databases">
        <title>An insight into the sialome of adult female Ixodes ricinus ticks feeding for 6 days.</title>
        <authorList>
            <person name="Perner J."/>
            <person name="Ribeiro J.M.C."/>
        </authorList>
    </citation>
    <scope>NUCLEOTIDE SEQUENCE</scope>
    <source>
        <strain evidence="2">Semi-engorged</strain>
        <tissue evidence="2">Salivary glands</tissue>
    </source>
</reference>
<dbReference type="AlphaFoldDB" id="A0A6B0U636"/>
<keyword evidence="1" id="KW-0812">Transmembrane</keyword>
<keyword evidence="1" id="KW-0472">Membrane</keyword>
<name>A0A6B0U636_IXORI</name>
<evidence type="ECO:0000313" key="2">
    <source>
        <dbReference type="EMBL" id="MXU84025.1"/>
    </source>
</evidence>
<proteinExistence type="predicted"/>
<dbReference type="EMBL" id="GIFC01001942">
    <property type="protein sequence ID" value="MXU84025.1"/>
    <property type="molecule type" value="Transcribed_RNA"/>
</dbReference>
<feature type="transmembrane region" description="Helical" evidence="1">
    <location>
        <begin position="53"/>
        <end position="75"/>
    </location>
</feature>